<evidence type="ECO:0000313" key="4">
    <source>
        <dbReference type="EMBL" id="MBC8596911.1"/>
    </source>
</evidence>
<evidence type="ECO:0000313" key="5">
    <source>
        <dbReference type="Proteomes" id="UP000647416"/>
    </source>
</evidence>
<dbReference type="GO" id="GO:0050660">
    <property type="term" value="F:flavin adenine dinucleotide binding"/>
    <property type="evidence" value="ECO:0007669"/>
    <property type="project" value="TreeGrafter"/>
</dbReference>
<dbReference type="InterPro" id="IPR030664">
    <property type="entry name" value="SdhA/FrdA/AprA"/>
</dbReference>
<dbReference type="InterPro" id="IPR036188">
    <property type="entry name" value="FAD/NAD-bd_sf"/>
</dbReference>
<organism evidence="4 5">
    <name type="scientific">Qingrenia yutianensis</name>
    <dbReference type="NCBI Taxonomy" id="2763676"/>
    <lineage>
        <taxon>Bacteria</taxon>
        <taxon>Bacillati</taxon>
        <taxon>Bacillota</taxon>
        <taxon>Clostridia</taxon>
        <taxon>Eubacteriales</taxon>
        <taxon>Oscillospiraceae</taxon>
        <taxon>Qingrenia</taxon>
    </lineage>
</organism>
<evidence type="ECO:0000256" key="2">
    <source>
        <dbReference type="ARBA" id="ARBA00023002"/>
    </source>
</evidence>
<dbReference type="Proteomes" id="UP000647416">
    <property type="component" value="Unassembled WGS sequence"/>
</dbReference>
<dbReference type="GO" id="GO:0009055">
    <property type="term" value="F:electron transfer activity"/>
    <property type="evidence" value="ECO:0007669"/>
    <property type="project" value="TreeGrafter"/>
</dbReference>
<dbReference type="PANTHER" id="PTHR11632:SF51">
    <property type="entry name" value="SUCCINATE DEHYDROGENASE [UBIQUINONE] FLAVOPROTEIN SUBUNIT, MITOCHONDRIAL"/>
    <property type="match status" value="1"/>
</dbReference>
<name>A0A926ITB0_9FIRM</name>
<proteinExistence type="predicted"/>
<protein>
    <submittedName>
        <fullName evidence="4">FAD-binding protein</fullName>
    </submittedName>
</protein>
<dbReference type="InterPro" id="IPR003953">
    <property type="entry name" value="FAD-dep_OxRdtase_2_FAD-bd"/>
</dbReference>
<gene>
    <name evidence="4" type="ORF">H8706_08530</name>
</gene>
<dbReference type="Gene3D" id="3.90.700.10">
    <property type="entry name" value="Succinate dehydrogenase/fumarate reductase flavoprotein, catalytic domain"/>
    <property type="match status" value="1"/>
</dbReference>
<keyword evidence="2" id="KW-0560">Oxidoreductase</keyword>
<dbReference type="GO" id="GO:0000104">
    <property type="term" value="F:succinate dehydrogenase activity"/>
    <property type="evidence" value="ECO:0007669"/>
    <property type="project" value="TreeGrafter"/>
</dbReference>
<keyword evidence="1" id="KW-0285">Flavoprotein</keyword>
<dbReference type="Pfam" id="PF00890">
    <property type="entry name" value="FAD_binding_2"/>
    <property type="match status" value="1"/>
</dbReference>
<evidence type="ECO:0000256" key="1">
    <source>
        <dbReference type="ARBA" id="ARBA00022630"/>
    </source>
</evidence>
<feature type="domain" description="FAD-dependent oxidoreductase 2 FAD-binding" evidence="3">
    <location>
        <begin position="22"/>
        <end position="439"/>
    </location>
</feature>
<sequence>MQDYNCLYKYKNFEIPIYKLNTLVIGSGCAGLNAADWLCDLGVCDIALATEGFNMGTSRNTGSDKQTYYKLSMSSGEEDGIGKMAKTLFDGKSVNGDTALCEAAGSAKSFMKLAILGVPFPTNEYGEYAGYMTDHDVCKRATSAGPLTSKYMTEALEKSVRCKDIRIFDNVLIVRLICDENKIIGAIGIDKNSKNMRPLIFECENIILATGGSAGIYQNSVYPCCHTGMTSLAVEAGAKTSNLQEWQYGLASVDFRWNVSGTYQQVIPRYVSVDKDGNEREFLNDYFKNPSDTVNFVFQKGYQWPFDSAKIKGSSIIDMIIFNETVNKKNKVYMDFTKEPKALENGFESLSDEAYNYLKNSGALIKTPIKRLEKMNKKAIDLYAQNGIDLYNSYLRVEVCAQHNNGGIAVDKNWQTNIDGLYAAGEAAGTFGVYRPGGSALNSTQVGSMRAAEHIAYKKKNGEKPKNIEDIILRHSDIFDFIFCLSDNGEINGEIYDRQRTCREKMSNFASYIRIPRKMAELKNEFLKSYGSFFDDYKNGGVRDITALFKLRDSYLTSSAVLCAMLYSADKIGTRGGSLVCENIPKGKEVFDIEISSNAEYDGKTVSVCYKDGEFSAFGEDVREIPKSELWFENVWNEYLKRCGK</sequence>
<dbReference type="GO" id="GO:0005886">
    <property type="term" value="C:plasma membrane"/>
    <property type="evidence" value="ECO:0007669"/>
    <property type="project" value="TreeGrafter"/>
</dbReference>
<dbReference type="Gene3D" id="3.50.50.60">
    <property type="entry name" value="FAD/NAD(P)-binding domain"/>
    <property type="match status" value="1"/>
</dbReference>
<dbReference type="GO" id="GO:0033765">
    <property type="term" value="F:steroid dehydrogenase activity, acting on the CH-CH group of donors"/>
    <property type="evidence" value="ECO:0007669"/>
    <property type="project" value="UniProtKB-ARBA"/>
</dbReference>
<evidence type="ECO:0000259" key="3">
    <source>
        <dbReference type="Pfam" id="PF00890"/>
    </source>
</evidence>
<dbReference type="EMBL" id="JACRTE010000010">
    <property type="protein sequence ID" value="MBC8596911.1"/>
    <property type="molecule type" value="Genomic_DNA"/>
</dbReference>
<comment type="caution">
    <text evidence="4">The sequence shown here is derived from an EMBL/GenBank/DDBJ whole genome shotgun (WGS) entry which is preliminary data.</text>
</comment>
<dbReference type="PANTHER" id="PTHR11632">
    <property type="entry name" value="SUCCINATE DEHYDROGENASE 2 FLAVOPROTEIN SUBUNIT"/>
    <property type="match status" value="1"/>
</dbReference>
<dbReference type="InterPro" id="IPR027477">
    <property type="entry name" value="Succ_DH/fumarate_Rdtase_cat_sf"/>
</dbReference>
<accession>A0A926ITB0</accession>
<keyword evidence="5" id="KW-1185">Reference proteome</keyword>
<dbReference type="SUPFAM" id="SSF51905">
    <property type="entry name" value="FAD/NAD(P)-binding domain"/>
    <property type="match status" value="1"/>
</dbReference>
<dbReference type="RefSeq" id="WP_262432288.1">
    <property type="nucleotide sequence ID" value="NZ_JACRTE010000010.1"/>
</dbReference>
<reference evidence="4" key="1">
    <citation type="submission" date="2020-08" db="EMBL/GenBank/DDBJ databases">
        <title>Genome public.</title>
        <authorList>
            <person name="Liu C."/>
            <person name="Sun Q."/>
        </authorList>
    </citation>
    <scope>NUCLEOTIDE SEQUENCE</scope>
    <source>
        <strain evidence="4">NSJ-50</strain>
    </source>
</reference>
<dbReference type="AlphaFoldDB" id="A0A926ITB0"/>
<dbReference type="GO" id="GO:0009061">
    <property type="term" value="P:anaerobic respiration"/>
    <property type="evidence" value="ECO:0007669"/>
    <property type="project" value="TreeGrafter"/>
</dbReference>
<dbReference type="PRINTS" id="PR00368">
    <property type="entry name" value="FADPNR"/>
</dbReference>